<dbReference type="EMBL" id="JBHRZV010000051">
    <property type="protein sequence ID" value="MFC3928747.1"/>
    <property type="molecule type" value="Genomic_DNA"/>
</dbReference>
<gene>
    <name evidence="6" type="ORF">ACFORF_09275</name>
</gene>
<dbReference type="Proteomes" id="UP001595807">
    <property type="component" value="Unassembled WGS sequence"/>
</dbReference>
<dbReference type="InterPro" id="IPR036866">
    <property type="entry name" value="RibonucZ/Hydroxyglut_hydro"/>
</dbReference>
<evidence type="ECO:0000256" key="1">
    <source>
        <dbReference type="ARBA" id="ARBA00001947"/>
    </source>
</evidence>
<dbReference type="PANTHER" id="PTHR46233">
    <property type="entry name" value="HYDROXYACYLGLUTATHIONE HYDROLASE GLOC"/>
    <property type="match status" value="1"/>
</dbReference>
<dbReference type="RefSeq" id="WP_380427589.1">
    <property type="nucleotide sequence ID" value="NZ_JBHRZV010000051.1"/>
</dbReference>
<dbReference type="SUPFAM" id="SSF56281">
    <property type="entry name" value="Metallo-hydrolase/oxidoreductase"/>
    <property type="match status" value="1"/>
</dbReference>
<comment type="cofactor">
    <cofactor evidence="1">
        <name>Zn(2+)</name>
        <dbReference type="ChEBI" id="CHEBI:29105"/>
    </cofactor>
</comment>
<feature type="domain" description="Metallo-beta-lactamase" evidence="5">
    <location>
        <begin position="12"/>
        <end position="194"/>
    </location>
</feature>
<name>A0ABV8CXN1_9STRE</name>
<evidence type="ECO:0000256" key="2">
    <source>
        <dbReference type="ARBA" id="ARBA00022723"/>
    </source>
</evidence>
<keyword evidence="7" id="KW-1185">Reference proteome</keyword>
<sequence length="210" mass="23532">MKILKSINTVAGENTYFLENDQALIIVDPGSDTETILSKIRELAKPVAAILLTHTHYDHIMSVEAVREAFDHPPIYVSEKEASWLTSPVDNLSGLARHDDMADVLVAPAEFTFQYEEPYEIAGFTFRVLETPGHSWGGVSFVFDEDEAVITGDALFRETIGRWDLPTGDHDQLIESIKTQLFTLPSHYAVYPGHGMNTTIAHEKTFNPHF</sequence>
<dbReference type="SMART" id="SM00849">
    <property type="entry name" value="Lactamase_B"/>
    <property type="match status" value="1"/>
</dbReference>
<dbReference type="PANTHER" id="PTHR46233:SF3">
    <property type="entry name" value="HYDROXYACYLGLUTATHIONE HYDROLASE GLOC"/>
    <property type="match status" value="1"/>
</dbReference>
<dbReference type="InterPro" id="IPR051453">
    <property type="entry name" value="MBL_Glyoxalase_II"/>
</dbReference>
<evidence type="ECO:0000256" key="3">
    <source>
        <dbReference type="ARBA" id="ARBA00022801"/>
    </source>
</evidence>
<evidence type="ECO:0000259" key="5">
    <source>
        <dbReference type="SMART" id="SM00849"/>
    </source>
</evidence>
<protein>
    <submittedName>
        <fullName evidence="6">MBL fold metallo-hydrolase</fullName>
    </submittedName>
</protein>
<keyword evidence="4" id="KW-0862">Zinc</keyword>
<keyword evidence="2" id="KW-0479">Metal-binding</keyword>
<dbReference type="Pfam" id="PF00753">
    <property type="entry name" value="Lactamase_B"/>
    <property type="match status" value="1"/>
</dbReference>
<evidence type="ECO:0000256" key="4">
    <source>
        <dbReference type="ARBA" id="ARBA00022833"/>
    </source>
</evidence>
<evidence type="ECO:0000313" key="6">
    <source>
        <dbReference type="EMBL" id="MFC3928747.1"/>
    </source>
</evidence>
<reference evidence="7" key="1">
    <citation type="journal article" date="2019" name="Int. J. Syst. Evol. Microbiol.">
        <title>The Global Catalogue of Microorganisms (GCM) 10K type strain sequencing project: providing services to taxonomists for standard genome sequencing and annotation.</title>
        <authorList>
            <consortium name="The Broad Institute Genomics Platform"/>
            <consortium name="The Broad Institute Genome Sequencing Center for Infectious Disease"/>
            <person name="Wu L."/>
            <person name="Ma J."/>
        </authorList>
    </citation>
    <scope>NUCLEOTIDE SEQUENCE [LARGE SCALE GENOMIC DNA]</scope>
    <source>
        <strain evidence="7">CCUG 67170</strain>
    </source>
</reference>
<dbReference type="CDD" id="cd06262">
    <property type="entry name" value="metallo-hydrolase-like_MBL-fold"/>
    <property type="match status" value="1"/>
</dbReference>
<evidence type="ECO:0000313" key="7">
    <source>
        <dbReference type="Proteomes" id="UP001595807"/>
    </source>
</evidence>
<organism evidence="6 7">
    <name type="scientific">Streptococcus caprae</name>
    <dbReference type="NCBI Taxonomy" id="1640501"/>
    <lineage>
        <taxon>Bacteria</taxon>
        <taxon>Bacillati</taxon>
        <taxon>Bacillota</taxon>
        <taxon>Bacilli</taxon>
        <taxon>Lactobacillales</taxon>
        <taxon>Streptococcaceae</taxon>
        <taxon>Streptococcus</taxon>
    </lineage>
</organism>
<dbReference type="Gene3D" id="3.60.15.10">
    <property type="entry name" value="Ribonuclease Z/Hydroxyacylglutathione hydrolase-like"/>
    <property type="match status" value="1"/>
</dbReference>
<proteinExistence type="predicted"/>
<keyword evidence="3" id="KW-0378">Hydrolase</keyword>
<accession>A0ABV8CXN1</accession>
<dbReference type="InterPro" id="IPR001279">
    <property type="entry name" value="Metallo-B-lactamas"/>
</dbReference>
<comment type="caution">
    <text evidence="6">The sequence shown here is derived from an EMBL/GenBank/DDBJ whole genome shotgun (WGS) entry which is preliminary data.</text>
</comment>